<dbReference type="EMBL" id="ANIZ01000520">
    <property type="protein sequence ID" value="ETI54332.1"/>
    <property type="molecule type" value="Genomic_DNA"/>
</dbReference>
<dbReference type="Proteomes" id="UP000018721">
    <property type="component" value="Unassembled WGS sequence"/>
</dbReference>
<comment type="caution">
    <text evidence="1">The sequence shown here is derived from an EMBL/GenBank/DDBJ whole genome shotgun (WGS) entry which is preliminary data.</text>
</comment>
<gene>
    <name evidence="1" type="ORF">F443_02835</name>
</gene>
<keyword evidence="2" id="KW-1185">Reference proteome</keyword>
<dbReference type="HOGENOM" id="CLU_3176628_0_0_1"/>
<evidence type="ECO:0000313" key="1">
    <source>
        <dbReference type="EMBL" id="ETI54332.1"/>
    </source>
</evidence>
<sequence>MSSAERNRLAAGTPDAEYWEILGELRGTKNTSNIKKYQIVAFGQLRQ</sequence>
<evidence type="ECO:0000313" key="2">
    <source>
        <dbReference type="Proteomes" id="UP000018721"/>
    </source>
</evidence>
<name>V9FV86_PHYNI</name>
<dbReference type="AlphaFoldDB" id="V9FV86"/>
<organism evidence="1 2">
    <name type="scientific">Phytophthora nicotianae P1569</name>
    <dbReference type="NCBI Taxonomy" id="1317065"/>
    <lineage>
        <taxon>Eukaryota</taxon>
        <taxon>Sar</taxon>
        <taxon>Stramenopiles</taxon>
        <taxon>Oomycota</taxon>
        <taxon>Peronosporomycetes</taxon>
        <taxon>Peronosporales</taxon>
        <taxon>Peronosporaceae</taxon>
        <taxon>Phytophthora</taxon>
    </lineage>
</organism>
<protein>
    <submittedName>
        <fullName evidence="1">Uncharacterized protein</fullName>
    </submittedName>
</protein>
<proteinExistence type="predicted"/>
<accession>V9FV86</accession>
<reference evidence="1 2" key="1">
    <citation type="submission" date="2013-11" db="EMBL/GenBank/DDBJ databases">
        <title>The Genome Sequence of Phytophthora parasitica P1569.</title>
        <authorList>
            <consortium name="The Broad Institute Genomics Platform"/>
            <person name="Russ C."/>
            <person name="Tyler B."/>
            <person name="Panabieres F."/>
            <person name="Shan W."/>
            <person name="Tripathy S."/>
            <person name="Grunwald N."/>
            <person name="Machado M."/>
            <person name="Johnson C.S."/>
            <person name="Arredondo F."/>
            <person name="Hong C."/>
            <person name="Coffey M."/>
            <person name="Young S.K."/>
            <person name="Zeng Q."/>
            <person name="Gargeya S."/>
            <person name="Fitzgerald M."/>
            <person name="Abouelleil A."/>
            <person name="Alvarado L."/>
            <person name="Chapman S.B."/>
            <person name="Gainer-Dewar J."/>
            <person name="Goldberg J."/>
            <person name="Griggs A."/>
            <person name="Gujja S."/>
            <person name="Hansen M."/>
            <person name="Howarth C."/>
            <person name="Imamovic A."/>
            <person name="Ireland A."/>
            <person name="Larimer J."/>
            <person name="McCowan C."/>
            <person name="Murphy C."/>
            <person name="Pearson M."/>
            <person name="Poon T.W."/>
            <person name="Priest M."/>
            <person name="Roberts A."/>
            <person name="Saif S."/>
            <person name="Shea T."/>
            <person name="Sykes S."/>
            <person name="Wortman J."/>
            <person name="Nusbaum C."/>
            <person name="Birren B."/>
        </authorList>
    </citation>
    <scope>NUCLEOTIDE SEQUENCE [LARGE SCALE GENOMIC DNA]</scope>
    <source>
        <strain evidence="1 2">P1569</strain>
    </source>
</reference>